<organism evidence="1">
    <name type="scientific">Anguilla anguilla</name>
    <name type="common">European freshwater eel</name>
    <name type="synonym">Muraena anguilla</name>
    <dbReference type="NCBI Taxonomy" id="7936"/>
    <lineage>
        <taxon>Eukaryota</taxon>
        <taxon>Metazoa</taxon>
        <taxon>Chordata</taxon>
        <taxon>Craniata</taxon>
        <taxon>Vertebrata</taxon>
        <taxon>Euteleostomi</taxon>
        <taxon>Actinopterygii</taxon>
        <taxon>Neopterygii</taxon>
        <taxon>Teleostei</taxon>
        <taxon>Anguilliformes</taxon>
        <taxon>Anguillidae</taxon>
        <taxon>Anguilla</taxon>
    </lineage>
</organism>
<dbReference type="EMBL" id="GBXM01062234">
    <property type="protein sequence ID" value="JAH46343.1"/>
    <property type="molecule type" value="Transcribed_RNA"/>
</dbReference>
<sequence>MTSQWFIVFFLFHKTNHLSSSMPLLPE</sequence>
<reference evidence="1" key="1">
    <citation type="submission" date="2014-11" db="EMBL/GenBank/DDBJ databases">
        <authorList>
            <person name="Amaro Gonzalez C."/>
        </authorList>
    </citation>
    <scope>NUCLEOTIDE SEQUENCE</scope>
</reference>
<dbReference type="AlphaFoldDB" id="A0A0E9T0U7"/>
<name>A0A0E9T0U7_ANGAN</name>
<accession>A0A0E9T0U7</accession>
<protein>
    <submittedName>
        <fullName evidence="1">Uncharacterized protein</fullName>
    </submittedName>
</protein>
<reference evidence="1" key="2">
    <citation type="journal article" date="2015" name="Fish Shellfish Immunol.">
        <title>Early steps in the European eel (Anguilla anguilla)-Vibrio vulnificus interaction in the gills: Role of the RtxA13 toxin.</title>
        <authorList>
            <person name="Callol A."/>
            <person name="Pajuelo D."/>
            <person name="Ebbesson L."/>
            <person name="Teles M."/>
            <person name="MacKenzie S."/>
            <person name="Amaro C."/>
        </authorList>
    </citation>
    <scope>NUCLEOTIDE SEQUENCE</scope>
</reference>
<proteinExistence type="predicted"/>
<evidence type="ECO:0000313" key="1">
    <source>
        <dbReference type="EMBL" id="JAH46343.1"/>
    </source>
</evidence>